<sequence length="14" mass="1655">MFHLYGRMSVKKAS</sequence>
<dbReference type="Proteomes" id="UP001234989">
    <property type="component" value="Chromosome 7"/>
</dbReference>
<reference evidence="1" key="1">
    <citation type="submission" date="2023-08" db="EMBL/GenBank/DDBJ databases">
        <title>A de novo genome assembly of Solanum verrucosum Schlechtendal, a Mexican diploid species geographically isolated from the other diploid A-genome species in potato relatives.</title>
        <authorList>
            <person name="Hosaka K."/>
        </authorList>
    </citation>
    <scope>NUCLEOTIDE SEQUENCE</scope>
    <source>
        <tissue evidence="1">Young leaves</tissue>
    </source>
</reference>
<accession>A0AAF0R6H2</accession>
<organism evidence="1 2">
    <name type="scientific">Solanum verrucosum</name>
    <dbReference type="NCBI Taxonomy" id="315347"/>
    <lineage>
        <taxon>Eukaryota</taxon>
        <taxon>Viridiplantae</taxon>
        <taxon>Streptophyta</taxon>
        <taxon>Embryophyta</taxon>
        <taxon>Tracheophyta</taxon>
        <taxon>Spermatophyta</taxon>
        <taxon>Magnoliopsida</taxon>
        <taxon>eudicotyledons</taxon>
        <taxon>Gunneridae</taxon>
        <taxon>Pentapetalae</taxon>
        <taxon>asterids</taxon>
        <taxon>lamiids</taxon>
        <taxon>Solanales</taxon>
        <taxon>Solanaceae</taxon>
        <taxon>Solanoideae</taxon>
        <taxon>Solaneae</taxon>
        <taxon>Solanum</taxon>
    </lineage>
</organism>
<proteinExistence type="predicted"/>
<gene>
    <name evidence="1" type="ORF">MTR67_029746</name>
</gene>
<keyword evidence="2" id="KW-1185">Reference proteome</keyword>
<dbReference type="EMBL" id="CP133618">
    <property type="protein sequence ID" value="WMV36361.1"/>
    <property type="molecule type" value="Genomic_DNA"/>
</dbReference>
<protein>
    <submittedName>
        <fullName evidence="1">Uncharacterized protein</fullName>
    </submittedName>
</protein>
<evidence type="ECO:0000313" key="2">
    <source>
        <dbReference type="Proteomes" id="UP001234989"/>
    </source>
</evidence>
<evidence type="ECO:0000313" key="1">
    <source>
        <dbReference type="EMBL" id="WMV36361.1"/>
    </source>
</evidence>
<name>A0AAF0R6H2_SOLVR</name>